<evidence type="ECO:0000313" key="2">
    <source>
        <dbReference type="EMBL" id="AGX04589.1"/>
    </source>
</evidence>
<dbReference type="Proteomes" id="UP000017805">
    <property type="component" value="Chromosome"/>
</dbReference>
<reference evidence="2 3" key="1">
    <citation type="submission" date="2013-07" db="EMBL/GenBank/DDBJ databases">
        <title>Complete genome sequence of Bacillus infantis NRRL B-14911 that has potential to induce cardiac disease by antigenic mimicry.</title>
        <authorList>
            <person name="Massilamany C."/>
            <person name="Smith T.P.L."/>
            <person name="Loy J.D."/>
            <person name="Barletta R."/>
            <person name="Reddy J."/>
        </authorList>
    </citation>
    <scope>NUCLEOTIDE SEQUENCE [LARGE SCALE GENOMIC DNA]</scope>
    <source>
        <strain evidence="2 3">NRRL B-14911</strain>
    </source>
</reference>
<evidence type="ECO:0000256" key="1">
    <source>
        <dbReference type="SAM" id="MobiDB-lite"/>
    </source>
</evidence>
<dbReference type="EMBL" id="CP006643">
    <property type="protein sequence ID" value="AGX04589.1"/>
    <property type="molecule type" value="Genomic_DNA"/>
</dbReference>
<feature type="compositionally biased region" description="Basic and acidic residues" evidence="1">
    <location>
        <begin position="30"/>
        <end position="54"/>
    </location>
</feature>
<dbReference type="HOGENOM" id="CLU_3040426_0_0_9"/>
<feature type="region of interest" description="Disordered" evidence="1">
    <location>
        <begin position="26"/>
        <end position="54"/>
    </location>
</feature>
<dbReference type="KEGG" id="bif:N288_13435"/>
<accession>U5L9R9</accession>
<sequence length="54" mass="6278">MIEYNRIIPADKQLRNLDKIYPRLQLGESFKTEKGTSGKSKKDTNERRASHDTV</sequence>
<dbReference type="STRING" id="1367477.N288_13435"/>
<dbReference type="AlphaFoldDB" id="U5L9R9"/>
<dbReference type="PATRIC" id="fig|1367477.3.peg.2637"/>
<proteinExistence type="predicted"/>
<name>U5L9R9_9BACI</name>
<protein>
    <submittedName>
        <fullName evidence="2">Uncharacterized protein</fullName>
    </submittedName>
</protein>
<evidence type="ECO:0000313" key="3">
    <source>
        <dbReference type="Proteomes" id="UP000017805"/>
    </source>
</evidence>
<organism evidence="2 3">
    <name type="scientific">Bacillus infantis NRRL B-14911</name>
    <dbReference type="NCBI Taxonomy" id="1367477"/>
    <lineage>
        <taxon>Bacteria</taxon>
        <taxon>Bacillati</taxon>
        <taxon>Bacillota</taxon>
        <taxon>Bacilli</taxon>
        <taxon>Bacillales</taxon>
        <taxon>Bacillaceae</taxon>
        <taxon>Bacillus</taxon>
    </lineage>
</organism>
<gene>
    <name evidence="2" type="ORF">N288_13435</name>
</gene>
<keyword evidence="3" id="KW-1185">Reference proteome</keyword>